<dbReference type="Proteomes" id="UP000799324">
    <property type="component" value="Unassembled WGS sequence"/>
</dbReference>
<accession>A0A6A6TKA5</accession>
<proteinExistence type="predicted"/>
<organism evidence="2 3">
    <name type="scientific">Lophiostoma macrostomum CBS 122681</name>
    <dbReference type="NCBI Taxonomy" id="1314788"/>
    <lineage>
        <taxon>Eukaryota</taxon>
        <taxon>Fungi</taxon>
        <taxon>Dikarya</taxon>
        <taxon>Ascomycota</taxon>
        <taxon>Pezizomycotina</taxon>
        <taxon>Dothideomycetes</taxon>
        <taxon>Pleosporomycetidae</taxon>
        <taxon>Pleosporales</taxon>
        <taxon>Lophiostomataceae</taxon>
        <taxon>Lophiostoma</taxon>
    </lineage>
</organism>
<dbReference type="EMBL" id="MU004300">
    <property type="protein sequence ID" value="KAF2660290.1"/>
    <property type="molecule type" value="Genomic_DNA"/>
</dbReference>
<gene>
    <name evidence="2" type="ORF">K491DRAFT_711799</name>
</gene>
<sequence>MSAEEEVIDPEYLRILPKYFELTQEVKEVPAVSGAFWFGSAPMRRMHLARLSGDGPAGRIGYHYQIEQEHEKRNEDYHQFLSEQCLTSKDVPKTRFFYKKELMQTLHAIGLDIRGGLSSLIRHTYRSPKKGAKTMDSFIVTDPEKACKYVNIGIKLESATPSYPNTLREAARIYSQLCDLIEDENGNTATIKDLDQQIEEIEDEALIWELKRKKFRVQTKERYHEMLIDMALEEKLSDMQSKKWKRANGI</sequence>
<evidence type="ECO:0000313" key="2">
    <source>
        <dbReference type="EMBL" id="KAF2660290.1"/>
    </source>
</evidence>
<name>A0A6A6TKA5_9PLEO</name>
<protein>
    <submittedName>
        <fullName evidence="2">Uncharacterized protein</fullName>
    </submittedName>
</protein>
<evidence type="ECO:0000256" key="1">
    <source>
        <dbReference type="SAM" id="Coils"/>
    </source>
</evidence>
<dbReference type="OrthoDB" id="3797686at2759"/>
<evidence type="ECO:0000313" key="3">
    <source>
        <dbReference type="Proteomes" id="UP000799324"/>
    </source>
</evidence>
<dbReference type="AlphaFoldDB" id="A0A6A6TKA5"/>
<feature type="coiled-coil region" evidence="1">
    <location>
        <begin position="184"/>
        <end position="211"/>
    </location>
</feature>
<keyword evidence="3" id="KW-1185">Reference proteome</keyword>
<reference evidence="2" key="1">
    <citation type="journal article" date="2020" name="Stud. Mycol.">
        <title>101 Dothideomycetes genomes: a test case for predicting lifestyles and emergence of pathogens.</title>
        <authorList>
            <person name="Haridas S."/>
            <person name="Albert R."/>
            <person name="Binder M."/>
            <person name="Bloem J."/>
            <person name="Labutti K."/>
            <person name="Salamov A."/>
            <person name="Andreopoulos B."/>
            <person name="Baker S."/>
            <person name="Barry K."/>
            <person name="Bills G."/>
            <person name="Bluhm B."/>
            <person name="Cannon C."/>
            <person name="Castanera R."/>
            <person name="Culley D."/>
            <person name="Daum C."/>
            <person name="Ezra D."/>
            <person name="Gonzalez J."/>
            <person name="Henrissat B."/>
            <person name="Kuo A."/>
            <person name="Liang C."/>
            <person name="Lipzen A."/>
            <person name="Lutzoni F."/>
            <person name="Magnuson J."/>
            <person name="Mondo S."/>
            <person name="Nolan M."/>
            <person name="Ohm R."/>
            <person name="Pangilinan J."/>
            <person name="Park H.-J."/>
            <person name="Ramirez L."/>
            <person name="Alfaro M."/>
            <person name="Sun H."/>
            <person name="Tritt A."/>
            <person name="Yoshinaga Y."/>
            <person name="Zwiers L.-H."/>
            <person name="Turgeon B."/>
            <person name="Goodwin S."/>
            <person name="Spatafora J."/>
            <person name="Crous P."/>
            <person name="Grigoriev I."/>
        </authorList>
    </citation>
    <scope>NUCLEOTIDE SEQUENCE</scope>
    <source>
        <strain evidence="2">CBS 122681</strain>
    </source>
</reference>
<keyword evidence="1" id="KW-0175">Coiled coil</keyword>